<dbReference type="OrthoDB" id="3180815at2"/>
<feature type="transmembrane region" description="Helical" evidence="6">
    <location>
        <begin position="97"/>
        <end position="120"/>
    </location>
</feature>
<dbReference type="PANTHER" id="PTHR32322:SF18">
    <property type="entry name" value="S-ADENOSYLMETHIONINE_S-ADENOSYLHOMOCYSTEINE TRANSPORTER"/>
    <property type="match status" value="1"/>
</dbReference>
<feature type="transmembrane region" description="Helical" evidence="6">
    <location>
        <begin position="36"/>
        <end position="57"/>
    </location>
</feature>
<feature type="domain" description="EamA" evidence="7">
    <location>
        <begin position="8"/>
        <end position="143"/>
    </location>
</feature>
<name>A0A563D914_9FLAO</name>
<proteinExistence type="predicted"/>
<dbReference type="InterPro" id="IPR037185">
    <property type="entry name" value="EmrE-like"/>
</dbReference>
<evidence type="ECO:0000259" key="7">
    <source>
        <dbReference type="Pfam" id="PF00892"/>
    </source>
</evidence>
<feature type="domain" description="EamA" evidence="7">
    <location>
        <begin position="157"/>
        <end position="291"/>
    </location>
</feature>
<dbReference type="PANTHER" id="PTHR32322">
    <property type="entry name" value="INNER MEMBRANE TRANSPORTER"/>
    <property type="match status" value="1"/>
</dbReference>
<keyword evidence="2" id="KW-1003">Cell membrane</keyword>
<organism evidence="8 9">
    <name type="scientific">Apibacter muscae</name>
    <dbReference type="NCBI Taxonomy" id="2509004"/>
    <lineage>
        <taxon>Bacteria</taxon>
        <taxon>Pseudomonadati</taxon>
        <taxon>Bacteroidota</taxon>
        <taxon>Flavobacteriia</taxon>
        <taxon>Flavobacteriales</taxon>
        <taxon>Weeksellaceae</taxon>
        <taxon>Apibacter</taxon>
    </lineage>
</organism>
<dbReference type="PROSITE" id="PS51257">
    <property type="entry name" value="PROKAR_LIPOPROTEIN"/>
    <property type="match status" value="1"/>
</dbReference>
<dbReference type="SUPFAM" id="SSF103481">
    <property type="entry name" value="Multidrug resistance efflux transporter EmrE"/>
    <property type="match status" value="2"/>
</dbReference>
<keyword evidence="3 6" id="KW-0812">Transmembrane</keyword>
<comment type="subcellular location">
    <subcellularLocation>
        <location evidence="1">Cell membrane</location>
        <topology evidence="1">Multi-pass membrane protein</topology>
    </subcellularLocation>
</comment>
<reference evidence="8 9" key="1">
    <citation type="submission" date="2019-02" db="EMBL/GenBank/DDBJ databases">
        <title>Apibacter muscae sp. nov.: a novel member of the house fly microbiota.</title>
        <authorList>
            <person name="Park R."/>
        </authorList>
    </citation>
    <scope>NUCLEOTIDE SEQUENCE [LARGE SCALE GENOMIC DNA]</scope>
    <source>
        <strain evidence="8 9">AL1</strain>
    </source>
</reference>
<sequence length="302" mass="33608">MNLKYIKSLLCVAFASSCYGMVAIFVRLAYQQHYHTAEIIISQALIGFLGLFLIYFISKNKYKNYSYTKKDILKLMICGCSFAFTNTFFYQAVRLGIPVAICTVLLMQAVWMGSVVDFIVNKKKPSIVEIIAILTILVGTFLATNILEHKKEQLNFSGLTFGFLAAVSYTFSLFSTNKISVNVPPTLRPACLLFGASLMVSLIWSHELVNEPFHPSIFYKYGLIIAFFGTILATFLFSSHMPVVGIGVGSIVASLELPTSVIAAKIILSENINYIQWMGILLILLSVVFLNIPLLRSNKTSN</sequence>
<evidence type="ECO:0000256" key="4">
    <source>
        <dbReference type="ARBA" id="ARBA00022989"/>
    </source>
</evidence>
<feature type="transmembrane region" description="Helical" evidence="6">
    <location>
        <begin position="9"/>
        <end position="30"/>
    </location>
</feature>
<dbReference type="Pfam" id="PF00892">
    <property type="entry name" value="EamA"/>
    <property type="match status" value="2"/>
</dbReference>
<keyword evidence="4 6" id="KW-1133">Transmembrane helix</keyword>
<keyword evidence="5 6" id="KW-0472">Membrane</keyword>
<accession>A0A563D914</accession>
<feature type="transmembrane region" description="Helical" evidence="6">
    <location>
        <begin position="186"/>
        <end position="205"/>
    </location>
</feature>
<evidence type="ECO:0000256" key="6">
    <source>
        <dbReference type="SAM" id="Phobius"/>
    </source>
</evidence>
<gene>
    <name evidence="8" type="ORF">ETU09_09460</name>
</gene>
<dbReference type="AlphaFoldDB" id="A0A563D914"/>
<feature type="transmembrane region" description="Helical" evidence="6">
    <location>
        <begin position="217"/>
        <end position="237"/>
    </location>
</feature>
<feature type="transmembrane region" description="Helical" evidence="6">
    <location>
        <begin position="153"/>
        <end position="174"/>
    </location>
</feature>
<comment type="caution">
    <text evidence="8">The sequence shown here is derived from an EMBL/GenBank/DDBJ whole genome shotgun (WGS) entry which is preliminary data.</text>
</comment>
<evidence type="ECO:0000313" key="8">
    <source>
        <dbReference type="EMBL" id="TWP26778.1"/>
    </source>
</evidence>
<protein>
    <submittedName>
        <fullName evidence="8">EamA/RhaT family transporter</fullName>
    </submittedName>
</protein>
<dbReference type="Proteomes" id="UP000319499">
    <property type="component" value="Unassembled WGS sequence"/>
</dbReference>
<evidence type="ECO:0000256" key="5">
    <source>
        <dbReference type="ARBA" id="ARBA00023136"/>
    </source>
</evidence>
<feature type="transmembrane region" description="Helical" evidence="6">
    <location>
        <begin position="127"/>
        <end position="147"/>
    </location>
</feature>
<evidence type="ECO:0000256" key="2">
    <source>
        <dbReference type="ARBA" id="ARBA00022475"/>
    </source>
</evidence>
<dbReference type="GO" id="GO:0005886">
    <property type="term" value="C:plasma membrane"/>
    <property type="evidence" value="ECO:0007669"/>
    <property type="project" value="UniProtKB-SubCell"/>
</dbReference>
<dbReference type="InterPro" id="IPR000620">
    <property type="entry name" value="EamA_dom"/>
</dbReference>
<keyword evidence="9" id="KW-1185">Reference proteome</keyword>
<dbReference type="InterPro" id="IPR050638">
    <property type="entry name" value="AA-Vitamin_Transporters"/>
</dbReference>
<feature type="transmembrane region" description="Helical" evidence="6">
    <location>
        <begin position="274"/>
        <end position="295"/>
    </location>
</feature>
<dbReference type="EMBL" id="SELH01000025">
    <property type="protein sequence ID" value="TWP26778.1"/>
    <property type="molecule type" value="Genomic_DNA"/>
</dbReference>
<evidence type="ECO:0000313" key="9">
    <source>
        <dbReference type="Proteomes" id="UP000319499"/>
    </source>
</evidence>
<evidence type="ECO:0000256" key="3">
    <source>
        <dbReference type="ARBA" id="ARBA00022692"/>
    </source>
</evidence>
<dbReference type="RefSeq" id="WP_146293293.1">
    <property type="nucleotide sequence ID" value="NZ_SELH01000025.1"/>
</dbReference>
<evidence type="ECO:0000256" key="1">
    <source>
        <dbReference type="ARBA" id="ARBA00004651"/>
    </source>
</evidence>